<evidence type="ECO:0000313" key="2">
    <source>
        <dbReference type="EMBL" id="KDN72154.1"/>
    </source>
</evidence>
<dbReference type="EMBL" id="JMSE01000034">
    <property type="protein sequence ID" value="KDN72154.1"/>
    <property type="molecule type" value="Genomic_DNA"/>
</dbReference>
<name>A0A066XWT1_COLSU</name>
<evidence type="ECO:0000313" key="3">
    <source>
        <dbReference type="Proteomes" id="UP000027238"/>
    </source>
</evidence>
<organism evidence="2 3">
    <name type="scientific">Colletotrichum sublineola</name>
    <name type="common">Sorghum anthracnose fungus</name>
    <dbReference type="NCBI Taxonomy" id="1173701"/>
    <lineage>
        <taxon>Eukaryota</taxon>
        <taxon>Fungi</taxon>
        <taxon>Dikarya</taxon>
        <taxon>Ascomycota</taxon>
        <taxon>Pezizomycotina</taxon>
        <taxon>Sordariomycetes</taxon>
        <taxon>Hypocreomycetidae</taxon>
        <taxon>Glomerellales</taxon>
        <taxon>Glomerellaceae</taxon>
        <taxon>Colletotrichum</taxon>
        <taxon>Colletotrichum graminicola species complex</taxon>
    </lineage>
</organism>
<sequence>MPTAPASAPAAADAVAADAPANALPQRAPVVWEILADLDRAPNHMATGATIVSLFPRLLEAFLNCIPEPWLQATLYPIYYDAIAAIKENRNESTLWHSQSKLVELLPGIASLASSVASSRATSLAPSYAFSSALEQLLARRMIPRAAKKGAAEDLSAAAAEIPLAKRRKAAPAADIGRRARVEDLPSEDLSPPLRTWASRQNASRPQTPVLSSELAGLGAI</sequence>
<comment type="caution">
    <text evidence="2">The sequence shown here is derived from an EMBL/GenBank/DDBJ whole genome shotgun (WGS) entry which is preliminary data.</text>
</comment>
<feature type="region of interest" description="Disordered" evidence="1">
    <location>
        <begin position="173"/>
        <end position="221"/>
    </location>
</feature>
<dbReference type="AlphaFoldDB" id="A0A066XWT1"/>
<feature type="compositionally biased region" description="Polar residues" evidence="1">
    <location>
        <begin position="198"/>
        <end position="211"/>
    </location>
</feature>
<reference evidence="3" key="1">
    <citation type="journal article" date="2014" name="Genome Announc.">
        <title>Draft genome sequence of Colletotrichum sublineola, a destructive pathogen of cultivated sorghum.</title>
        <authorList>
            <person name="Baroncelli R."/>
            <person name="Sanz-Martin J.M."/>
            <person name="Rech G.E."/>
            <person name="Sukno S.A."/>
            <person name="Thon M.R."/>
        </authorList>
    </citation>
    <scope>NUCLEOTIDE SEQUENCE [LARGE SCALE GENOMIC DNA]</scope>
    <source>
        <strain evidence="3">TX430BB</strain>
    </source>
</reference>
<accession>A0A066XWT1</accession>
<dbReference type="Proteomes" id="UP000027238">
    <property type="component" value="Unassembled WGS sequence"/>
</dbReference>
<keyword evidence="3" id="KW-1185">Reference proteome</keyword>
<evidence type="ECO:0000256" key="1">
    <source>
        <dbReference type="SAM" id="MobiDB-lite"/>
    </source>
</evidence>
<protein>
    <submittedName>
        <fullName evidence="2">Uncharacterized protein</fullName>
    </submittedName>
</protein>
<gene>
    <name evidence="2" type="ORF">CSUB01_12198</name>
</gene>
<proteinExistence type="predicted"/>
<dbReference type="HOGENOM" id="CLU_1250593_0_0_1"/>